<name>A0A8S5TMQ2_9CAUD</name>
<proteinExistence type="predicted"/>
<sequence length="33" mass="4141">MPVYLIHIHQVCRCRQHLYLLYHDMQIFQLQLS</sequence>
<reference evidence="1" key="1">
    <citation type="journal article" date="2021" name="Proc. Natl. Acad. Sci. U.S.A.">
        <title>A Catalog of Tens of Thousands of Viruses from Human Metagenomes Reveals Hidden Associations with Chronic Diseases.</title>
        <authorList>
            <person name="Tisza M.J."/>
            <person name="Buck C.B."/>
        </authorList>
    </citation>
    <scope>NUCLEOTIDE SEQUENCE</scope>
    <source>
        <strain evidence="1">Ct2m58</strain>
    </source>
</reference>
<protein>
    <submittedName>
        <fullName evidence="1">Uncharacterized protein</fullName>
    </submittedName>
</protein>
<accession>A0A8S5TMQ2</accession>
<evidence type="ECO:0000313" key="1">
    <source>
        <dbReference type="EMBL" id="DAF64330.1"/>
    </source>
</evidence>
<organism evidence="1">
    <name type="scientific">Podoviridae sp. ct2m58</name>
    <dbReference type="NCBI Taxonomy" id="2827721"/>
    <lineage>
        <taxon>Viruses</taxon>
        <taxon>Duplodnaviria</taxon>
        <taxon>Heunggongvirae</taxon>
        <taxon>Uroviricota</taxon>
        <taxon>Caudoviricetes</taxon>
    </lineage>
</organism>
<dbReference type="EMBL" id="BK032856">
    <property type="protein sequence ID" value="DAF64330.1"/>
    <property type="molecule type" value="Genomic_DNA"/>
</dbReference>